<accession>A0ABM4C476</accession>
<name>A0ABM4C476_HYDVU</name>
<sequence>MDTKGRKAQMESWDTTEVFNFLTDHSISAEYANILKESQLNGKYLSTFTLSDFKELETTIPLIELINIRNTRDEYFRGGLVIKNNERQLPRKFRKPVSSDLKYKLGSILPAENTKYSNEEPIREFKEFSLDNPNLKINDIEAAFIHKLGTFAAACMNSRYDGTIYFGVSDCKDGKSVHGEIKGVNTSLITDFNYEEWIEKHFRKRPFKSLKKCSREEQSAFSRCMSSIRFIPIIESDRFVIEIDIEPKFSICKFLKFKINSNKYENGVYFLRESSSSVPLKPGSKEENFFINKESKRLAEDRRDIESYKNIAPVDIPHMLKNLLCKGEYKLPDDKCKYFLIINSYCTDECCKMSDFSDFDWVKQVNWKAIFDFNPGSACNGILSVLQDPNSVLIPPYSIAVNDFKENLQNESTINMFLRSCQYGTKTLHITCVESSESNQHNFHLWRGKHFSEIKRLFDVLTSSEYIDSPSDMIFIICPCSNLNQKELEYFLKNICVTPNIFNEFVFLAQSNNHLEFVKNAILQEFDFDSSKFKFFREKSVTLKWSDISAFVQQYKSVQTNKRYLITSRKTQVIVKNEISEMFQSYGATILAANECDELFSETSENLTSLFSERMKTFMQGKEATWSLFFFSDNINKLPLKEALPSALIERDIVDEIKNKIDQFVTYKHICISLIGVGHLPGTGATTALMHVLWQYRSNFRCLLIDGHRLDASGIDEIVNHILSFRAFGESDDVIYGSNKNQTCLPFLILLDNTTTEIAEVLQSKIQNEIYDRRILFETTVGIILYIQNRKLDVRNSKNLNEKFTPKEKVKFESKLNQYEKLIEKEDLFPEDMLGFLTFMNSDGTNHYNNYVINIVDKIIDHLDSVYPTESKLLLYLAVFKCYIEDGNISVSHAYKVLGNEWHIKDHDMKNFTCEYFQMLVRQSEEKKPGPGIYFILKITHLPVAKIILKQILKKKSLTVLSVVTELLENKAFIENQFLKSKLMIDLCIMAVRRQKNINVSMQKHRIEPVKEPFSMLILNIRDEYNMNECVSILKKFIDILKNSREDLSRNISNVYQTLSRLYLEYSCFDDAKENAQEAVKVDGNHCTYDTLGQIYKKELEKTLKNDTKKKEQVDLKIVLELASKAVKNFIKEQMVAQEECCKLSTIEISDEDISDEDTIQSRIPGYLGEISVIHIVMEALLNRLPNEKQKIINYVSGKHENFHQIANDNNIDIDEHGRFLQTLFDRSQHCIETILKHADTEKIQNMDYLLRICTKQSNLFRDKTDSKLLENLKKQNLTVGSMVDGMRKYCKINQLSFLAYVKEIKRNSPNKFFQIQNIFKKLKGISKISELDSYFKICFLNVNIGQEPILSFDDACSLSNELSNISLEELQKYETFFWYMVFHWPTQLEVEKKKLPATYDFQRLIRCIQKLKEIHDDNAKFVLTKKEQRHAFKLNPIYFLNNEEQYSKLKDVTLDTDSTDRKSYVGSERFHGRIKDQSNLEYFISGGKSLIIRSANLRCNRGSSAQYVTFHVGFTLAGPVAYKIEIDDRIQRLNDAE</sequence>
<feature type="repeat" description="TPR" evidence="1">
    <location>
        <begin position="1053"/>
        <end position="1086"/>
    </location>
</feature>
<evidence type="ECO:0000313" key="2">
    <source>
        <dbReference type="Proteomes" id="UP001652625"/>
    </source>
</evidence>
<evidence type="ECO:0000313" key="3">
    <source>
        <dbReference type="RefSeq" id="XP_065656350.1"/>
    </source>
</evidence>
<dbReference type="SUPFAM" id="SSF47769">
    <property type="entry name" value="SAM/Pointed domain"/>
    <property type="match status" value="1"/>
</dbReference>
<organism evidence="2 3">
    <name type="scientific">Hydra vulgaris</name>
    <name type="common">Hydra</name>
    <name type="synonym">Hydra attenuata</name>
    <dbReference type="NCBI Taxonomy" id="6087"/>
    <lineage>
        <taxon>Eukaryota</taxon>
        <taxon>Metazoa</taxon>
        <taxon>Cnidaria</taxon>
        <taxon>Hydrozoa</taxon>
        <taxon>Hydroidolina</taxon>
        <taxon>Anthoathecata</taxon>
        <taxon>Aplanulata</taxon>
        <taxon>Hydridae</taxon>
        <taxon>Hydra</taxon>
    </lineage>
</organism>
<keyword evidence="2" id="KW-1185">Reference proteome</keyword>
<dbReference type="PROSITE" id="PS50005">
    <property type="entry name" value="TPR"/>
    <property type="match status" value="1"/>
</dbReference>
<dbReference type="PANTHER" id="PTHR16155:SF19">
    <property type="entry name" value="DED DOMAIN-CONTAINING PROTEIN"/>
    <property type="match status" value="1"/>
</dbReference>
<dbReference type="InterPro" id="IPR019734">
    <property type="entry name" value="TPR_rpt"/>
</dbReference>
<dbReference type="PANTHER" id="PTHR16155">
    <property type="entry name" value="DED DOMAIN-CONTAINING PROTEIN"/>
    <property type="match status" value="1"/>
</dbReference>
<evidence type="ECO:0000256" key="1">
    <source>
        <dbReference type="PROSITE-ProRule" id="PRU00339"/>
    </source>
</evidence>
<keyword evidence="1" id="KW-0802">TPR repeat</keyword>
<dbReference type="InterPro" id="IPR013761">
    <property type="entry name" value="SAM/pointed_sf"/>
</dbReference>
<gene>
    <name evidence="3" type="primary">LOC136081896</name>
</gene>
<protein>
    <submittedName>
        <fullName evidence="3">Sterile alpha motif domain-containing protein 9-like</fullName>
    </submittedName>
</protein>
<proteinExistence type="predicted"/>
<reference evidence="3" key="1">
    <citation type="submission" date="2025-08" db="UniProtKB">
        <authorList>
            <consortium name="RefSeq"/>
        </authorList>
    </citation>
    <scope>IDENTIFICATION</scope>
</reference>
<dbReference type="RefSeq" id="XP_065656350.1">
    <property type="nucleotide sequence ID" value="XM_065800278.1"/>
</dbReference>
<dbReference type="Proteomes" id="UP001652625">
    <property type="component" value="Chromosome 06"/>
</dbReference>
<dbReference type="GeneID" id="136081896"/>